<reference evidence="2" key="1">
    <citation type="journal article" date="2013" name="Nature">
        <title>Draft genome of the wheat A-genome progenitor Triticum urartu.</title>
        <authorList>
            <person name="Ling H.Q."/>
            <person name="Zhao S."/>
            <person name="Liu D."/>
            <person name="Wang J."/>
            <person name="Sun H."/>
            <person name="Zhang C."/>
            <person name="Fan H."/>
            <person name="Li D."/>
            <person name="Dong L."/>
            <person name="Tao Y."/>
            <person name="Gao C."/>
            <person name="Wu H."/>
            <person name="Li Y."/>
            <person name="Cui Y."/>
            <person name="Guo X."/>
            <person name="Zheng S."/>
            <person name="Wang B."/>
            <person name="Yu K."/>
            <person name="Liang Q."/>
            <person name="Yang W."/>
            <person name="Lou X."/>
            <person name="Chen J."/>
            <person name="Feng M."/>
            <person name="Jian J."/>
            <person name="Zhang X."/>
            <person name="Luo G."/>
            <person name="Jiang Y."/>
            <person name="Liu J."/>
            <person name="Wang Z."/>
            <person name="Sha Y."/>
            <person name="Zhang B."/>
            <person name="Wu H."/>
            <person name="Tang D."/>
            <person name="Shen Q."/>
            <person name="Xue P."/>
            <person name="Zou S."/>
            <person name="Wang X."/>
            <person name="Liu X."/>
            <person name="Wang F."/>
            <person name="Yang Y."/>
            <person name="An X."/>
            <person name="Dong Z."/>
            <person name="Zhang K."/>
            <person name="Zhang X."/>
            <person name="Luo M.C."/>
            <person name="Dvorak J."/>
            <person name="Tong Y."/>
            <person name="Wang J."/>
            <person name="Yang H."/>
            <person name="Li Z."/>
            <person name="Wang D."/>
            <person name="Zhang A."/>
            <person name="Wang J."/>
        </authorList>
    </citation>
    <scope>NUCLEOTIDE SEQUENCE</scope>
    <source>
        <strain evidence="2">cv. G1812</strain>
    </source>
</reference>
<dbReference type="Proteomes" id="UP000015106">
    <property type="component" value="Chromosome 5"/>
</dbReference>
<organism evidence="1 2">
    <name type="scientific">Triticum urartu</name>
    <name type="common">Red wild einkorn</name>
    <name type="synonym">Crithodium urartu</name>
    <dbReference type="NCBI Taxonomy" id="4572"/>
    <lineage>
        <taxon>Eukaryota</taxon>
        <taxon>Viridiplantae</taxon>
        <taxon>Streptophyta</taxon>
        <taxon>Embryophyta</taxon>
        <taxon>Tracheophyta</taxon>
        <taxon>Spermatophyta</taxon>
        <taxon>Magnoliopsida</taxon>
        <taxon>Liliopsida</taxon>
        <taxon>Poales</taxon>
        <taxon>Poaceae</taxon>
        <taxon>BOP clade</taxon>
        <taxon>Pooideae</taxon>
        <taxon>Triticodae</taxon>
        <taxon>Triticeae</taxon>
        <taxon>Triticinae</taxon>
        <taxon>Triticum</taxon>
    </lineage>
</organism>
<evidence type="ECO:0000313" key="1">
    <source>
        <dbReference type="EnsemblPlants" id="TuG1812G0500004360.01.T01"/>
    </source>
</evidence>
<dbReference type="AlphaFoldDB" id="A0A8R7QIS4"/>
<name>A0A8R7QIS4_TRIUA</name>
<dbReference type="Gramene" id="TuG1812G0500004360.01.T01">
    <property type="protein sequence ID" value="TuG1812G0500004360.01.T01"/>
    <property type="gene ID" value="TuG1812G0500004360.01"/>
</dbReference>
<dbReference type="EnsemblPlants" id="TuG1812G0500004360.01.T01">
    <property type="protein sequence ID" value="TuG1812G0500004360.01.T01"/>
    <property type="gene ID" value="TuG1812G0500004360.01"/>
</dbReference>
<proteinExistence type="predicted"/>
<reference evidence="1" key="2">
    <citation type="submission" date="2018-03" db="EMBL/GenBank/DDBJ databases">
        <title>The Triticum urartu genome reveals the dynamic nature of wheat genome evolution.</title>
        <authorList>
            <person name="Ling H."/>
            <person name="Ma B."/>
            <person name="Shi X."/>
            <person name="Liu H."/>
            <person name="Dong L."/>
            <person name="Sun H."/>
            <person name="Cao Y."/>
            <person name="Gao Q."/>
            <person name="Zheng S."/>
            <person name="Li Y."/>
            <person name="Yu Y."/>
            <person name="Du H."/>
            <person name="Qi M."/>
            <person name="Li Y."/>
            <person name="Yu H."/>
            <person name="Cui Y."/>
            <person name="Wang N."/>
            <person name="Chen C."/>
            <person name="Wu H."/>
            <person name="Zhao Y."/>
            <person name="Zhang J."/>
            <person name="Li Y."/>
            <person name="Zhou W."/>
            <person name="Zhang B."/>
            <person name="Hu W."/>
            <person name="Eijk M."/>
            <person name="Tang J."/>
            <person name="Witsenboer H."/>
            <person name="Zhao S."/>
            <person name="Li Z."/>
            <person name="Zhang A."/>
            <person name="Wang D."/>
            <person name="Liang C."/>
        </authorList>
    </citation>
    <scope>NUCLEOTIDE SEQUENCE [LARGE SCALE GENOMIC DNA]</scope>
    <source>
        <strain evidence="1">cv. G1812</strain>
    </source>
</reference>
<evidence type="ECO:0000313" key="2">
    <source>
        <dbReference type="Proteomes" id="UP000015106"/>
    </source>
</evidence>
<keyword evidence="2" id="KW-1185">Reference proteome</keyword>
<sequence length="80" mass="9546">MKNLRSTNFTLVSTSRRGLRLMTWKHCTRRFMLPFVLILPWQNKPRNLRRRTRGIISGSVETQLALYVMLQLKIKMLSIQ</sequence>
<reference evidence="1" key="3">
    <citation type="submission" date="2022-06" db="UniProtKB">
        <authorList>
            <consortium name="EnsemblPlants"/>
        </authorList>
    </citation>
    <scope>IDENTIFICATION</scope>
</reference>
<protein>
    <submittedName>
        <fullName evidence="1">Uncharacterized protein</fullName>
    </submittedName>
</protein>
<accession>A0A8R7QIS4</accession>